<dbReference type="InterPro" id="IPR036291">
    <property type="entry name" value="NAD(P)-bd_dom_sf"/>
</dbReference>
<protein>
    <submittedName>
        <fullName evidence="4">TIGR01777 family protein</fullName>
    </submittedName>
</protein>
<gene>
    <name evidence="4" type="ORF">G3569_14785</name>
</gene>
<dbReference type="InterPro" id="IPR010099">
    <property type="entry name" value="SDR39U1"/>
</dbReference>
<comment type="similarity">
    <text evidence="1">Belongs to the NAD(P)-dependent epimerase/dehydratase family. SDR39U1 subfamily.</text>
</comment>
<reference evidence="4 5" key="1">
    <citation type="submission" date="2020-02" db="EMBL/GenBank/DDBJ databases">
        <title>Aliifodinibius halophilus 2W32, complete genome.</title>
        <authorList>
            <person name="Li Y."/>
            <person name="Wu S."/>
        </authorList>
    </citation>
    <scope>NUCLEOTIDE SEQUENCE [LARGE SCALE GENOMIC DNA]</scope>
    <source>
        <strain evidence="4 5">2W32</strain>
    </source>
</reference>
<dbReference type="SUPFAM" id="SSF51735">
    <property type="entry name" value="NAD(P)-binding Rossmann-fold domains"/>
    <property type="match status" value="1"/>
</dbReference>
<proteinExistence type="inferred from homology"/>
<evidence type="ECO:0000256" key="1">
    <source>
        <dbReference type="ARBA" id="ARBA00009353"/>
    </source>
</evidence>
<dbReference type="Proteomes" id="UP000479132">
    <property type="component" value="Unassembled WGS sequence"/>
</dbReference>
<dbReference type="InterPro" id="IPR001509">
    <property type="entry name" value="Epimerase_deHydtase"/>
</dbReference>
<dbReference type="Gene3D" id="3.40.50.720">
    <property type="entry name" value="NAD(P)-binding Rossmann-like Domain"/>
    <property type="match status" value="1"/>
</dbReference>
<keyword evidence="5" id="KW-1185">Reference proteome</keyword>
<evidence type="ECO:0000259" key="3">
    <source>
        <dbReference type="Pfam" id="PF08338"/>
    </source>
</evidence>
<dbReference type="PANTHER" id="PTHR11092">
    <property type="entry name" value="SUGAR NUCLEOTIDE EPIMERASE RELATED"/>
    <property type="match status" value="1"/>
</dbReference>
<dbReference type="InterPro" id="IPR013549">
    <property type="entry name" value="DUF1731"/>
</dbReference>
<comment type="caution">
    <text evidence="4">The sequence shown here is derived from an EMBL/GenBank/DDBJ whole genome shotgun (WGS) entry which is preliminary data.</text>
</comment>
<feature type="domain" description="DUF1731" evidence="3">
    <location>
        <begin position="251"/>
        <end position="297"/>
    </location>
</feature>
<dbReference type="Pfam" id="PF08338">
    <property type="entry name" value="DUF1731"/>
    <property type="match status" value="1"/>
</dbReference>
<name>A0A6M1THP0_9BACT</name>
<accession>A0A6M1THP0</accession>
<evidence type="ECO:0000313" key="5">
    <source>
        <dbReference type="Proteomes" id="UP000479132"/>
    </source>
</evidence>
<dbReference type="RefSeq" id="WP_165270560.1">
    <property type="nucleotide sequence ID" value="NZ_JAALLS010000022.1"/>
</dbReference>
<organism evidence="4 5">
    <name type="scientific">Fodinibius halophilus</name>
    <dbReference type="NCBI Taxonomy" id="1736908"/>
    <lineage>
        <taxon>Bacteria</taxon>
        <taxon>Pseudomonadati</taxon>
        <taxon>Balneolota</taxon>
        <taxon>Balneolia</taxon>
        <taxon>Balneolales</taxon>
        <taxon>Balneolaceae</taxon>
        <taxon>Fodinibius</taxon>
    </lineage>
</organism>
<dbReference type="PANTHER" id="PTHR11092:SF0">
    <property type="entry name" value="EPIMERASE FAMILY PROTEIN SDR39U1"/>
    <property type="match status" value="1"/>
</dbReference>
<feature type="domain" description="NAD-dependent epimerase/dehydratase" evidence="2">
    <location>
        <begin position="3"/>
        <end position="223"/>
    </location>
</feature>
<dbReference type="EMBL" id="JAALLS010000022">
    <property type="protein sequence ID" value="NGP89622.1"/>
    <property type="molecule type" value="Genomic_DNA"/>
</dbReference>
<dbReference type="CDD" id="cd05242">
    <property type="entry name" value="SDR_a8"/>
    <property type="match status" value="1"/>
</dbReference>
<dbReference type="NCBIfam" id="TIGR01777">
    <property type="entry name" value="yfcH"/>
    <property type="match status" value="1"/>
</dbReference>
<sequence>MKIFLSGATGFVGSYLRSMLLREGHLLTIVTRNPKKYEEEKAENQQFVSWDDNLAAEMEQADAVINLAGASIFGQRWTEEVKRKIYSSRIETTTQLVSAIEQADNRPSVMVSASGADYYGDCGDKVLDETEESGEGFLSKVCVDWEQAAELVTALDVRLAIPRIAVVLEKDGGALEQMLTPFKLCVGGPIGSGGQYFPWIHMYDLCRGIVFAIHNEDFTGAYNLSAPNPVTMRTFANELAAQLNRPSLFKVPGSVLKLVLGEAADPILTSKRLQPKKLQQHGFEFRFPYLQEALADIL</sequence>
<evidence type="ECO:0000259" key="2">
    <source>
        <dbReference type="Pfam" id="PF01370"/>
    </source>
</evidence>
<dbReference type="AlphaFoldDB" id="A0A6M1THP0"/>
<evidence type="ECO:0000313" key="4">
    <source>
        <dbReference type="EMBL" id="NGP89622.1"/>
    </source>
</evidence>
<dbReference type="Pfam" id="PF01370">
    <property type="entry name" value="Epimerase"/>
    <property type="match status" value="1"/>
</dbReference>